<dbReference type="InterPro" id="IPR011992">
    <property type="entry name" value="EF-hand-dom_pair"/>
</dbReference>
<feature type="compositionally biased region" description="Polar residues" evidence="2">
    <location>
        <begin position="456"/>
        <end position="483"/>
    </location>
</feature>
<feature type="domain" description="EH" evidence="4">
    <location>
        <begin position="155"/>
        <end position="247"/>
    </location>
</feature>
<dbReference type="EMBL" id="HG316459">
    <property type="protein sequence ID" value="CDF90287.1"/>
    <property type="molecule type" value="Genomic_DNA"/>
</dbReference>
<feature type="region of interest" description="Disordered" evidence="2">
    <location>
        <begin position="878"/>
        <end position="919"/>
    </location>
</feature>
<dbReference type="CDD" id="cd00052">
    <property type="entry name" value="EH"/>
    <property type="match status" value="3"/>
</dbReference>
<evidence type="ECO:0000313" key="7">
    <source>
        <dbReference type="Proteomes" id="UP000019375"/>
    </source>
</evidence>
<evidence type="ECO:0000259" key="3">
    <source>
        <dbReference type="PROSITE" id="PS50030"/>
    </source>
</evidence>
<dbReference type="CDD" id="cd14285">
    <property type="entry name" value="UBA_scEDE1_like"/>
    <property type="match status" value="1"/>
</dbReference>
<dbReference type="InterPro" id="IPR002048">
    <property type="entry name" value="EF_hand_dom"/>
</dbReference>
<dbReference type="SMART" id="SM00165">
    <property type="entry name" value="UBA"/>
    <property type="match status" value="1"/>
</dbReference>
<evidence type="ECO:0000256" key="1">
    <source>
        <dbReference type="SAM" id="Coils"/>
    </source>
</evidence>
<protein>
    <submittedName>
        <fullName evidence="6">ZYBA0S06-05072g1_1</fullName>
    </submittedName>
</protein>
<feature type="domain" description="EF-hand" evidence="5">
    <location>
        <begin position="47"/>
        <end position="82"/>
    </location>
</feature>
<feature type="region of interest" description="Disordered" evidence="2">
    <location>
        <begin position="966"/>
        <end position="1271"/>
    </location>
</feature>
<organism evidence="6 7">
    <name type="scientific">Zygosaccharomyces bailii (strain CLIB 213 / ATCC 58445 / CBS 680 / BCRC 21525 / NBRC 1098 / NCYC 1416 / NRRL Y-2227)</name>
    <dbReference type="NCBI Taxonomy" id="1333698"/>
    <lineage>
        <taxon>Eukaryota</taxon>
        <taxon>Fungi</taxon>
        <taxon>Dikarya</taxon>
        <taxon>Ascomycota</taxon>
        <taxon>Saccharomycotina</taxon>
        <taxon>Saccharomycetes</taxon>
        <taxon>Saccharomycetales</taxon>
        <taxon>Saccharomycetaceae</taxon>
        <taxon>Zygosaccharomyces</taxon>
    </lineage>
</organism>
<gene>
    <name evidence="6" type="ORF">BN860_05072g</name>
</gene>
<dbReference type="GO" id="GO:0005737">
    <property type="term" value="C:cytoplasm"/>
    <property type="evidence" value="ECO:0007669"/>
    <property type="project" value="TreeGrafter"/>
</dbReference>
<feature type="compositionally biased region" description="Polar residues" evidence="2">
    <location>
        <begin position="1076"/>
        <end position="1092"/>
    </location>
</feature>
<dbReference type="Gene3D" id="1.10.8.10">
    <property type="entry name" value="DNA helicase RuvA subunit, C-terminal domain"/>
    <property type="match status" value="1"/>
</dbReference>
<dbReference type="SUPFAM" id="SSF57997">
    <property type="entry name" value="Tropomyosin"/>
    <property type="match status" value="1"/>
</dbReference>
<dbReference type="SMART" id="SM00054">
    <property type="entry name" value="EFh"/>
    <property type="match status" value="4"/>
</dbReference>
<feature type="coiled-coil region" evidence="1">
    <location>
        <begin position="598"/>
        <end position="695"/>
    </location>
</feature>
<dbReference type="PANTHER" id="PTHR11216:SF170">
    <property type="entry name" value="DYNAMIN ASSOCIATED PROTEIN 160, ISOFORM D"/>
    <property type="match status" value="1"/>
</dbReference>
<dbReference type="OrthoDB" id="524326at2759"/>
<feature type="region of interest" description="Disordered" evidence="2">
    <location>
        <begin position="1289"/>
        <end position="1328"/>
    </location>
</feature>
<dbReference type="GO" id="GO:0016197">
    <property type="term" value="P:endosomal transport"/>
    <property type="evidence" value="ECO:0007669"/>
    <property type="project" value="TreeGrafter"/>
</dbReference>
<dbReference type="Proteomes" id="UP000019375">
    <property type="component" value="Unassembled WGS sequence"/>
</dbReference>
<evidence type="ECO:0000313" key="6">
    <source>
        <dbReference type="EMBL" id="CDF90287.1"/>
    </source>
</evidence>
<feature type="domain" description="EH" evidence="4">
    <location>
        <begin position="301"/>
        <end position="390"/>
    </location>
</feature>
<feature type="compositionally biased region" description="Acidic residues" evidence="2">
    <location>
        <begin position="1199"/>
        <end position="1219"/>
    </location>
</feature>
<dbReference type="InterPro" id="IPR000261">
    <property type="entry name" value="EH_dom"/>
</dbReference>
<feature type="compositionally biased region" description="Basic and acidic residues" evidence="2">
    <location>
        <begin position="1015"/>
        <end position="1035"/>
    </location>
</feature>
<dbReference type="SUPFAM" id="SSF46934">
    <property type="entry name" value="UBA-like"/>
    <property type="match status" value="1"/>
</dbReference>
<feature type="compositionally biased region" description="Polar residues" evidence="2">
    <location>
        <begin position="1103"/>
        <end position="1120"/>
    </location>
</feature>
<dbReference type="PROSITE" id="PS50031">
    <property type="entry name" value="EH"/>
    <property type="match status" value="3"/>
</dbReference>
<feature type="domain" description="EH" evidence="4">
    <location>
        <begin position="14"/>
        <end position="103"/>
    </location>
</feature>
<dbReference type="Pfam" id="PF00627">
    <property type="entry name" value="UBA"/>
    <property type="match status" value="1"/>
</dbReference>
<evidence type="ECO:0000259" key="4">
    <source>
        <dbReference type="PROSITE" id="PS50031"/>
    </source>
</evidence>
<feature type="compositionally biased region" description="Polar residues" evidence="2">
    <location>
        <begin position="998"/>
        <end position="1014"/>
    </location>
</feature>
<sequence length="1370" mass="148325">MSAIAFRTPLQPEENTFFGQQFRRLDKEDLGIVTGESLKPLFAASGLPASLLSQIWAIVDTGNKGFLNLSEFSAAMRMIAHLQQRPSLPVTAALYETPAGRLPLLGGGTTTAAAAPAVAPVSSVAAPGTVSPMASSPLRSTSSNLSAIPLMSHQDVSKFSQLYDRTAGNASSLPGDKAKEIFMKARLVTNTLGDIWALCDRNVSGSLTKQEFVMAMYLIQLCMARHPSVTPLPSSLPAQLWNSVNSSTMGSSASGGVLGGGVTPLSANSTGRTLSRQNTLQRLSSGVFNNASTDWSLNFEKKRQFDAIFDNLDKSHTGSLGPQVLVNFFLSSRLSQETLASIWDLADIHNNAEFTKVEFAIAMFLIQKKNAGVELPDVIPDQLLHSPALGLFPNQQPPMGVPSRETKPSFSEQPQAPVQVPQHSNNGSLNDLLALNNSFTSPSPPQQPPLRQTSSFSRDSTGGSIPVNSYGHNSGGANRNFTPQMDMGHNVIREEAEENLTHQQYNQQPSVQKNVIPQSSQRGVNSMSNYASPNLPSANLAGGGTAGSTGAAGLRENNDLYADAEASAQLSYATTEVANMSNQVKSLTKQAGITSDKKTRAAQELKRVNATKASIEKKLSDLRASHDQNVKQVEQLEAQLSEANKETAALTQQLTVTEGNYHAIESKVSELSQSYQEAQQKNAELRAQISKLNTMSSTLQTQLAEKQRQVKQERSMVDVNTRQLELNDVTVANFEKEINGLGEKLQVYLNKRKELDDYQKTVEQQHSQLQSRYQQLETRNQDLSVRGQELEQRRKALREQEKAYQQQAAQLQNMFEELNKKKASYPAAVREVTASRTINYTSKSPQTEGVATNARGVKVGTHEDEVSKFVEATVANSKLGGNEDEERAESDVFDKDVPTVGSQTEADDESETRRARDRVENITDRFEGDLNEYGIPRTQSLTSSVANNAPQSVVEDVELPETFQENTTRATANRDSVIPGQWGGSVNGGNGIPEESIHSSSQYGDRENNLTQRITQERSESPTERDVEGRYKNIDEEFPPIQELNVNESDSSSDSEVYQDTSEDAAPRYTGVAGGQYSSQSKIPTPISSRENPASKATEPPLQGSQASLDPSERSSQGSHPTAPGSQAPYGSTGSVLQDKGSLPPMNNASSYPGGGSAPRLDNATNSSLFPDRSVSNPSLPAAGPPVGTVSTGSGYRDEFDDEFAGLEQADEEAPDSMDEAQMNNGSMEEFEKIEHQDLDDELQQNAFTDSQVTGGRQPVQSQNNSGVSNDEWDEIFAGFGNSKPYAIKNSADSPAVTGGAEDPVENPLPVRGPLEKTETPVKRSIATTPRSLAVEELSGMGFTDKEAVDALEKCKWDLEAATNYLLDSA</sequence>
<dbReference type="Gene3D" id="1.10.238.10">
    <property type="entry name" value="EF-hand"/>
    <property type="match status" value="3"/>
</dbReference>
<keyword evidence="1" id="KW-0175">Coiled coil</keyword>
<dbReference type="Pfam" id="PF12763">
    <property type="entry name" value="EH"/>
    <property type="match status" value="3"/>
</dbReference>
<name>A0A8J2X8T9_ZYGB2</name>
<dbReference type="GO" id="GO:0005886">
    <property type="term" value="C:plasma membrane"/>
    <property type="evidence" value="ECO:0007669"/>
    <property type="project" value="TreeGrafter"/>
</dbReference>
<accession>A0A8J2X8T9</accession>
<dbReference type="Gene3D" id="1.10.287.1490">
    <property type="match status" value="1"/>
</dbReference>
<dbReference type="SMART" id="SM00027">
    <property type="entry name" value="EH"/>
    <property type="match status" value="3"/>
</dbReference>
<dbReference type="PROSITE" id="PS50222">
    <property type="entry name" value="EF_HAND_2"/>
    <property type="match status" value="2"/>
</dbReference>
<dbReference type="InterPro" id="IPR015940">
    <property type="entry name" value="UBA"/>
</dbReference>
<feature type="domain" description="UBA" evidence="3">
    <location>
        <begin position="1327"/>
        <end position="1369"/>
    </location>
</feature>
<feature type="compositionally biased region" description="Polar residues" evidence="2">
    <location>
        <begin position="408"/>
        <end position="429"/>
    </location>
</feature>
<feature type="coiled-coil region" evidence="1">
    <location>
        <begin position="731"/>
        <end position="821"/>
    </location>
</feature>
<evidence type="ECO:0000256" key="2">
    <source>
        <dbReference type="SAM" id="MobiDB-lite"/>
    </source>
</evidence>
<feature type="compositionally biased region" description="Low complexity" evidence="2">
    <location>
        <begin position="1045"/>
        <end position="1056"/>
    </location>
</feature>
<feature type="compositionally biased region" description="Polar residues" evidence="2">
    <location>
        <begin position="1244"/>
        <end position="1269"/>
    </location>
</feature>
<feature type="compositionally biased region" description="Gly residues" evidence="2">
    <location>
        <begin position="981"/>
        <end position="991"/>
    </location>
</feature>
<evidence type="ECO:0000259" key="5">
    <source>
        <dbReference type="PROSITE" id="PS50222"/>
    </source>
</evidence>
<feature type="domain" description="EF-hand" evidence="5">
    <location>
        <begin position="187"/>
        <end position="222"/>
    </location>
</feature>
<dbReference type="InterPro" id="IPR009060">
    <property type="entry name" value="UBA-like_sf"/>
</dbReference>
<dbReference type="SUPFAM" id="SSF47473">
    <property type="entry name" value="EF-hand"/>
    <property type="match status" value="3"/>
</dbReference>
<reference evidence="7" key="1">
    <citation type="journal article" date="2013" name="Genome Announc.">
        <title>Genome sequence of the food spoilage yeast Zygosaccharomyces bailii CLIB 213(T).</title>
        <authorList>
            <person name="Galeote V."/>
            <person name="Bigey F."/>
            <person name="Devillers H."/>
            <person name="Neuveglise C."/>
            <person name="Dequin S."/>
        </authorList>
    </citation>
    <scope>NUCLEOTIDE SEQUENCE [LARGE SCALE GENOMIC DNA]</scope>
    <source>
        <strain evidence="7">CLIB 213 / ATCC 58445 / CBS 680 / CCRC 21525 / NBRC 1098 / NCYC 1416 / NRRL Y-2227</strain>
    </source>
</reference>
<dbReference type="PANTHER" id="PTHR11216">
    <property type="entry name" value="EH DOMAIN"/>
    <property type="match status" value="1"/>
</dbReference>
<dbReference type="GO" id="GO:0005509">
    <property type="term" value="F:calcium ion binding"/>
    <property type="evidence" value="ECO:0007669"/>
    <property type="project" value="InterPro"/>
</dbReference>
<keyword evidence="7" id="KW-1185">Reference proteome</keyword>
<feature type="region of interest" description="Disordered" evidence="2">
    <location>
        <begin position="389"/>
        <end position="483"/>
    </location>
</feature>
<dbReference type="GO" id="GO:0006897">
    <property type="term" value="P:endocytosis"/>
    <property type="evidence" value="ECO:0007669"/>
    <property type="project" value="TreeGrafter"/>
</dbReference>
<proteinExistence type="predicted"/>
<feature type="compositionally biased region" description="Polar residues" evidence="2">
    <location>
        <begin position="1163"/>
        <end position="1179"/>
    </location>
</feature>
<dbReference type="PROSITE" id="PS50030">
    <property type="entry name" value="UBA"/>
    <property type="match status" value="1"/>
</dbReference>